<dbReference type="Pfam" id="PF13181">
    <property type="entry name" value="TPR_8"/>
    <property type="match status" value="3"/>
</dbReference>
<dbReference type="GO" id="GO:0000993">
    <property type="term" value="F:RNA polymerase II complex binding"/>
    <property type="evidence" value="ECO:0007669"/>
    <property type="project" value="TreeGrafter"/>
</dbReference>
<dbReference type="GO" id="GO:0006355">
    <property type="term" value="P:regulation of DNA-templated transcription"/>
    <property type="evidence" value="ECO:0007669"/>
    <property type="project" value="InterPro"/>
</dbReference>
<name>A0AAF5CZC0_STRER</name>
<keyword evidence="6" id="KW-0812">Transmembrane</keyword>
<dbReference type="Gene3D" id="1.25.40.10">
    <property type="entry name" value="Tetratricopeptide repeat domain"/>
    <property type="match status" value="4"/>
</dbReference>
<evidence type="ECO:0000256" key="3">
    <source>
        <dbReference type="PROSITE-ProRule" id="PRU00339"/>
    </source>
</evidence>
<feature type="compositionally biased region" description="Basic residues" evidence="5">
    <location>
        <begin position="973"/>
        <end position="985"/>
    </location>
</feature>
<feature type="compositionally biased region" description="Basic and acidic residues" evidence="5">
    <location>
        <begin position="997"/>
        <end position="1010"/>
    </location>
</feature>
<keyword evidence="1" id="KW-0677">Repeat</keyword>
<organism evidence="7 8">
    <name type="scientific">Strongyloides stercoralis</name>
    <name type="common">Threadworm</name>
    <dbReference type="NCBI Taxonomy" id="6248"/>
    <lineage>
        <taxon>Eukaryota</taxon>
        <taxon>Metazoa</taxon>
        <taxon>Ecdysozoa</taxon>
        <taxon>Nematoda</taxon>
        <taxon>Chromadorea</taxon>
        <taxon>Rhabditida</taxon>
        <taxon>Tylenchina</taxon>
        <taxon>Panagrolaimomorpha</taxon>
        <taxon>Strongyloidoidea</taxon>
        <taxon>Strongyloididae</taxon>
        <taxon>Strongyloides</taxon>
    </lineage>
</organism>
<feature type="transmembrane region" description="Helical" evidence="6">
    <location>
        <begin position="1370"/>
        <end position="1388"/>
    </location>
</feature>
<proteinExistence type="predicted"/>
<dbReference type="Proteomes" id="UP000035681">
    <property type="component" value="Unplaced"/>
</dbReference>
<keyword evidence="7" id="KW-1185">Reference proteome</keyword>
<feature type="repeat" description="TPR" evidence="3">
    <location>
        <begin position="752"/>
        <end position="785"/>
    </location>
</feature>
<evidence type="ECO:0000256" key="2">
    <source>
        <dbReference type="ARBA" id="ARBA00022803"/>
    </source>
</evidence>
<sequence>NSIPKNLQINYHYKNILPLFLTLKMMPSVNNEYLIIPRRFGGNSIMYNISTLPDVSVIISELREEHCKTNIWFDFALAYYRIKRYNDFQQVLEEGIAFGKKDNNSDNLNILKLHDALTSYQILCGCKEIDKSKKSQHFSKAMEHLNHGDEIFKYDENHLLQRGFYLLYQGQKLDHAEAQFKFITNTNEGNVPAIVGYACVLYNKKEYNKSLELFKKALRICPKSPAYVRLGIGYCLLKLGFVKKAKVAFERVLELEVNNSYALTALAIINFSENTLKSTTEGANMLIKSWKNDNTNASTAIELSDFLFLKENYDKSEKYCKIALQLSDCPILKSKSHYLVGRCYHQKNQIDIAIKHYNTAINFCKFEFINPLFGLGQLYAKKKDFEKAIEYFEKILINVPNNFNLKKALIMMYIRSPGKDIDTQNKRSSLVKKYFTELLVNDNLFDPLLIIEHARFIEKTNVAVALKEVSQVIDIYKKSEKNFIPIELLNNYAVYLYKNNVYTEANTIFSECLSKIKVERYKNPHYIDSLELTLIFNTARTKEALGYTDDAIKLYKQLLNLYPNYYEANIRLGKIAEKCSNYKLASNYYQEVINNDLNNIDALSSLGYLYMKKRNSLEAQKRFEAILKLPEQKQNAYARLALGTIWLDQLSKPNRNKNKDREIVLRAFEMFNKVLKYHPRNVYAGNCIGCLLAFTNNYEEARECFAEVRENLFNEKGPWLNLAHVYGMLKNYLNAIQMYKAAIEKFGLDGDPDVLIPLGYMYWKKEDYNNAMECMLKAVNIDPINLYAKYNLAKIYTKISIKVMESSNHSLTDLDNTINYLNEAKNIYNDIHNCLENDNDLKIKWKYLNTTNLINNTLICDDYLIQANSKRPEIVKIEKAKEEGKKKQKEIMLKIEEEKLIQLKLQESQDLERQNRLRDLRNEFLNMNKDALKISVIEDKKKSGSKKENDKKKKIDDMDEFIISDEEYEERKEKKKQKRKTKRNRIKEIESEEEDSDSKNNEEITKKESNTSRNNSKSNNKTPDFNVEDNIDKNFNEEKFSSSPISTVAYKISKIFIIKATNETTELDELFEGLHLSINFENLSDSSYLNKIKYEGFIDNCLEYDPISFDISVNYLKIYFFIDNYIQSQKFYYQIKCYLRNLVTIKRIEIVEIRQRKKGDITDNNDCEHIKKNIGKSSRNEIYFVMFGEPKECKNFIGLGTFVMLNPIRHGRIFPLENEYFKYFKESLFNDTKNIIKNYSLNIITEKFDYSESNCILLPCQNMTQNSTFKIMNNNGILEKDFEENFLSVTITSQFTRISEVIQIKRDKYEEWLNEKDTIALLKYLFVFATSHYKQNIEVISEKSSQENLNDFTNTKNEYITWIENNTISLVPATLIIGIIVGCTIFFIQNKNNNIYKEKKQAVFNEGIQVLNEIKRNMGLDIDMIEESDSETSEN</sequence>
<dbReference type="AlphaFoldDB" id="A0AAF5CZC0"/>
<dbReference type="PROSITE" id="PS50005">
    <property type="entry name" value="TPR"/>
    <property type="match status" value="4"/>
</dbReference>
<evidence type="ECO:0000256" key="6">
    <source>
        <dbReference type="SAM" id="Phobius"/>
    </source>
</evidence>
<feature type="region of interest" description="Disordered" evidence="5">
    <location>
        <begin position="969"/>
        <end position="1028"/>
    </location>
</feature>
<evidence type="ECO:0000256" key="5">
    <source>
        <dbReference type="SAM" id="MobiDB-lite"/>
    </source>
</evidence>
<dbReference type="PANTHER" id="PTHR14027">
    <property type="entry name" value="RNA POLYMERASE-ASSOCIATED PROTEIN CTR9"/>
    <property type="match status" value="1"/>
</dbReference>
<dbReference type="WBParaSite" id="TCONS_00004345.p1">
    <property type="protein sequence ID" value="TCONS_00004345.p1"/>
    <property type="gene ID" value="XLOC_001669"/>
</dbReference>
<dbReference type="SMART" id="SM00028">
    <property type="entry name" value="TPR"/>
    <property type="match status" value="10"/>
</dbReference>
<dbReference type="InterPro" id="IPR019734">
    <property type="entry name" value="TPR_rpt"/>
</dbReference>
<dbReference type="PANTHER" id="PTHR14027:SF2">
    <property type="entry name" value="RNA POLYMERASE-ASSOCIATED PROTEIN CTR9 HOMOLOG"/>
    <property type="match status" value="1"/>
</dbReference>
<keyword evidence="2 3" id="KW-0802">TPR repeat</keyword>
<dbReference type="GO" id="GO:0006368">
    <property type="term" value="P:transcription elongation by RNA polymerase II"/>
    <property type="evidence" value="ECO:0007669"/>
    <property type="project" value="TreeGrafter"/>
</dbReference>
<evidence type="ECO:0000313" key="8">
    <source>
        <dbReference type="WBParaSite" id="TCONS_00004345.p1"/>
    </source>
</evidence>
<feature type="compositionally biased region" description="Low complexity" evidence="5">
    <location>
        <begin position="1011"/>
        <end position="1022"/>
    </location>
</feature>
<dbReference type="InterPro" id="IPR013105">
    <property type="entry name" value="TPR_2"/>
</dbReference>
<evidence type="ECO:0000256" key="1">
    <source>
        <dbReference type="ARBA" id="ARBA00022737"/>
    </source>
</evidence>
<dbReference type="Pfam" id="PF07719">
    <property type="entry name" value="TPR_2"/>
    <property type="match status" value="1"/>
</dbReference>
<dbReference type="SUPFAM" id="SSF48452">
    <property type="entry name" value="TPR-like"/>
    <property type="match status" value="2"/>
</dbReference>
<keyword evidence="4" id="KW-0175">Coiled coil</keyword>
<evidence type="ECO:0000313" key="7">
    <source>
        <dbReference type="Proteomes" id="UP000035681"/>
    </source>
</evidence>
<keyword evidence="6" id="KW-0472">Membrane</keyword>
<feature type="repeat" description="TPR" evidence="3">
    <location>
        <begin position="369"/>
        <end position="402"/>
    </location>
</feature>
<dbReference type="InterPro" id="IPR031101">
    <property type="entry name" value="Ctr9"/>
</dbReference>
<accession>A0AAF5CZC0</accession>
<protein>
    <submittedName>
        <fullName evidence="8">Peptidase S72 domain-containing protein</fullName>
    </submittedName>
</protein>
<dbReference type="Pfam" id="PF13174">
    <property type="entry name" value="TPR_6"/>
    <property type="match status" value="1"/>
</dbReference>
<dbReference type="GO" id="GO:0016593">
    <property type="term" value="C:Cdc73/Paf1 complex"/>
    <property type="evidence" value="ECO:0007669"/>
    <property type="project" value="TreeGrafter"/>
</dbReference>
<feature type="repeat" description="TPR" evidence="3">
    <location>
        <begin position="600"/>
        <end position="633"/>
    </location>
</feature>
<keyword evidence="6" id="KW-1133">Transmembrane helix</keyword>
<feature type="coiled-coil region" evidence="4">
    <location>
        <begin position="877"/>
        <end position="906"/>
    </location>
</feature>
<reference evidence="8" key="1">
    <citation type="submission" date="2024-02" db="UniProtKB">
        <authorList>
            <consortium name="WormBaseParasite"/>
        </authorList>
    </citation>
    <scope>IDENTIFICATION</scope>
</reference>
<evidence type="ECO:0000256" key="4">
    <source>
        <dbReference type="SAM" id="Coils"/>
    </source>
</evidence>
<feature type="repeat" description="TPR" evidence="3">
    <location>
        <begin position="191"/>
        <end position="224"/>
    </location>
</feature>
<dbReference type="InterPro" id="IPR011990">
    <property type="entry name" value="TPR-like_helical_dom_sf"/>
</dbReference>